<keyword evidence="12" id="KW-1185">Reference proteome</keyword>
<dbReference type="PANTHER" id="PTHR43463">
    <property type="entry name" value="NICOTINATE-NUCLEOTIDE--DIMETHYLBENZIMIDAZOLE PHOSPHORIBOSYLTRANSFERASE"/>
    <property type="match status" value="1"/>
</dbReference>
<dbReference type="EMBL" id="BSPQ01000001">
    <property type="protein sequence ID" value="GLS89643.1"/>
    <property type="molecule type" value="Genomic_DNA"/>
</dbReference>
<dbReference type="CDD" id="cd02439">
    <property type="entry name" value="DMB-PRT_CobT"/>
    <property type="match status" value="1"/>
</dbReference>
<keyword evidence="5 10" id="KW-0169">Cobalamin biosynthesis</keyword>
<gene>
    <name evidence="10 11" type="primary">cobT</name>
    <name evidence="11" type="ORF">GCM10007916_07100</name>
</gene>
<dbReference type="SUPFAM" id="SSF52733">
    <property type="entry name" value="Nicotinate mononucleotide:5,6-dimethylbenzimidazole phosphoribosyltransferase (CobT)"/>
    <property type="match status" value="1"/>
</dbReference>
<evidence type="ECO:0000256" key="8">
    <source>
        <dbReference type="ARBA" id="ARBA00030686"/>
    </source>
</evidence>
<dbReference type="RefSeq" id="WP_284202755.1">
    <property type="nucleotide sequence ID" value="NZ_BSPQ01000001.1"/>
</dbReference>
<evidence type="ECO:0000256" key="7">
    <source>
        <dbReference type="ARBA" id="ARBA00022679"/>
    </source>
</evidence>
<accession>A0ABQ6DWW6</accession>
<dbReference type="NCBIfam" id="NF000996">
    <property type="entry name" value="PRK00105.1"/>
    <property type="match status" value="1"/>
</dbReference>
<dbReference type="InterPro" id="IPR036087">
    <property type="entry name" value="Nict_dMeBzImd_PRibTrfase_sf"/>
</dbReference>
<evidence type="ECO:0000256" key="1">
    <source>
        <dbReference type="ARBA" id="ARBA00005049"/>
    </source>
</evidence>
<evidence type="ECO:0000256" key="5">
    <source>
        <dbReference type="ARBA" id="ARBA00022573"/>
    </source>
</evidence>
<evidence type="ECO:0000256" key="4">
    <source>
        <dbReference type="ARBA" id="ARBA00015486"/>
    </source>
</evidence>
<dbReference type="InterPro" id="IPR023195">
    <property type="entry name" value="Nict_dMeBzImd_PRibTrfase_N"/>
</dbReference>
<sequence>MFNINSLVQQLPSSFISAVQQTIDLKTKPQGSLGLLEPLAAKIAKIQHSLSPSLNAPCVLIFAADHGIADEGVSLFPKAVTEQMVLNFLSGGAAINCFSRQNGLDLTIVNAGVSCDFVGVEHSGFINKPIAKGTNNFSVTEAMSEKQYLQALQQGADIVSSKYNAGCNVIGFGEMGIANTTSAAAIMSALLNLSGANCAGKGTGVDEAGVLHKANVIDQAIELHQLKAASPAQVLQKVGGFEIVMMVGAMLKAAELSMLVLVDGFICSVAALAASKMEANFIEYTQFCHQSNEQAHQRLLAAMDVQPLLNLGMRLGEGSGVAVAYPLVVSAVSFFNEMASFADAGVSNSEG</sequence>
<dbReference type="InterPro" id="IPR017846">
    <property type="entry name" value="Nict_dMeBzImd_PRibTrfase_bact"/>
</dbReference>
<evidence type="ECO:0000313" key="11">
    <source>
        <dbReference type="EMBL" id="GLS89643.1"/>
    </source>
</evidence>
<evidence type="ECO:0000256" key="2">
    <source>
        <dbReference type="ARBA" id="ARBA00007110"/>
    </source>
</evidence>
<comment type="caution">
    <text evidence="11">The sequence shown here is derived from an EMBL/GenBank/DDBJ whole genome shotgun (WGS) entry which is preliminary data.</text>
</comment>
<keyword evidence="6 10" id="KW-0328">Glycosyltransferase</keyword>
<evidence type="ECO:0000256" key="10">
    <source>
        <dbReference type="HAMAP-Rule" id="MF_00230"/>
    </source>
</evidence>
<dbReference type="Gene3D" id="1.10.1610.10">
    <property type="match status" value="1"/>
</dbReference>
<proteinExistence type="inferred from homology"/>
<organism evidence="11 12">
    <name type="scientific">Psychromonas marina</name>
    <dbReference type="NCBI Taxonomy" id="88364"/>
    <lineage>
        <taxon>Bacteria</taxon>
        <taxon>Pseudomonadati</taxon>
        <taxon>Pseudomonadota</taxon>
        <taxon>Gammaproteobacteria</taxon>
        <taxon>Alteromonadales</taxon>
        <taxon>Psychromonadaceae</taxon>
        <taxon>Psychromonas</taxon>
    </lineage>
</organism>
<comment type="similarity">
    <text evidence="2 10">Belongs to the CobT family.</text>
</comment>
<dbReference type="Proteomes" id="UP001157353">
    <property type="component" value="Unassembled WGS sequence"/>
</dbReference>
<evidence type="ECO:0000256" key="3">
    <source>
        <dbReference type="ARBA" id="ARBA00011991"/>
    </source>
</evidence>
<keyword evidence="7 10" id="KW-0808">Transferase</keyword>
<comment type="function">
    <text evidence="10">Catalyzes the synthesis of alpha-ribazole-5'-phosphate from nicotinate mononucleotide (NAMN) and 5,6-dimethylbenzimidazole (DMB).</text>
</comment>
<dbReference type="GO" id="GO:0016757">
    <property type="term" value="F:glycosyltransferase activity"/>
    <property type="evidence" value="ECO:0007669"/>
    <property type="project" value="UniProtKB-KW"/>
</dbReference>
<dbReference type="Pfam" id="PF02277">
    <property type="entry name" value="DBI_PRT"/>
    <property type="match status" value="1"/>
</dbReference>
<dbReference type="EC" id="2.4.2.21" evidence="3 10"/>
<dbReference type="HAMAP" id="MF_00230">
    <property type="entry name" value="CobT"/>
    <property type="match status" value="1"/>
</dbReference>
<dbReference type="PANTHER" id="PTHR43463:SF1">
    <property type="entry name" value="NICOTINATE-NUCLEOTIDE--DIMETHYLBENZIMIDAZOLE PHOSPHORIBOSYLTRANSFERASE"/>
    <property type="match status" value="1"/>
</dbReference>
<reference evidence="12" key="1">
    <citation type="journal article" date="2019" name="Int. J. Syst. Evol. Microbiol.">
        <title>The Global Catalogue of Microorganisms (GCM) 10K type strain sequencing project: providing services to taxonomists for standard genome sequencing and annotation.</title>
        <authorList>
            <consortium name="The Broad Institute Genomics Platform"/>
            <consortium name="The Broad Institute Genome Sequencing Center for Infectious Disease"/>
            <person name="Wu L."/>
            <person name="Ma J."/>
        </authorList>
    </citation>
    <scope>NUCLEOTIDE SEQUENCE [LARGE SCALE GENOMIC DNA]</scope>
    <source>
        <strain evidence="12">NBRC 103166</strain>
    </source>
</reference>
<evidence type="ECO:0000256" key="9">
    <source>
        <dbReference type="ARBA" id="ARBA00047340"/>
    </source>
</evidence>
<dbReference type="NCBIfam" id="TIGR03160">
    <property type="entry name" value="cobT_DBIPRT"/>
    <property type="match status" value="1"/>
</dbReference>
<comment type="catalytic activity">
    <reaction evidence="9 10">
        <text>5,6-dimethylbenzimidazole + nicotinate beta-D-ribonucleotide = alpha-ribazole 5'-phosphate + nicotinate + H(+)</text>
        <dbReference type="Rhea" id="RHEA:11196"/>
        <dbReference type="ChEBI" id="CHEBI:15378"/>
        <dbReference type="ChEBI" id="CHEBI:15890"/>
        <dbReference type="ChEBI" id="CHEBI:32544"/>
        <dbReference type="ChEBI" id="CHEBI:57502"/>
        <dbReference type="ChEBI" id="CHEBI:57918"/>
        <dbReference type="EC" id="2.4.2.21"/>
    </reaction>
</comment>
<dbReference type="InterPro" id="IPR003200">
    <property type="entry name" value="Nict_dMeBzImd_PRibTrfase"/>
</dbReference>
<evidence type="ECO:0000256" key="6">
    <source>
        <dbReference type="ARBA" id="ARBA00022676"/>
    </source>
</evidence>
<comment type="pathway">
    <text evidence="1 10">Nucleoside biosynthesis; alpha-ribazole biosynthesis; alpha-ribazole from 5,6-dimethylbenzimidazole: step 1/2.</text>
</comment>
<name>A0ABQ6DWW6_9GAMM</name>
<dbReference type="Gene3D" id="3.40.50.10210">
    <property type="match status" value="1"/>
</dbReference>
<protein>
    <recommendedName>
        <fullName evidence="4 10">Nicotinate-nucleotide--dimethylbenzimidazole phosphoribosyltransferase</fullName>
        <shortName evidence="10">NN:DBI PRT</shortName>
        <ecNumber evidence="3 10">2.4.2.21</ecNumber>
    </recommendedName>
    <alternativeName>
        <fullName evidence="8 10">N(1)-alpha-phosphoribosyltransferase</fullName>
    </alternativeName>
</protein>
<feature type="active site" description="Proton acceptor" evidence="10">
    <location>
        <position position="317"/>
    </location>
</feature>
<evidence type="ECO:0000313" key="12">
    <source>
        <dbReference type="Proteomes" id="UP001157353"/>
    </source>
</evidence>